<proteinExistence type="predicted"/>
<evidence type="ECO:0000313" key="1">
    <source>
        <dbReference type="EMBL" id="KKM79947.1"/>
    </source>
</evidence>
<protein>
    <submittedName>
        <fullName evidence="1">Uncharacterized protein</fullName>
    </submittedName>
</protein>
<dbReference type="EMBL" id="LAZR01008261">
    <property type="protein sequence ID" value="KKM79947.1"/>
    <property type="molecule type" value="Genomic_DNA"/>
</dbReference>
<organism evidence="1">
    <name type="scientific">marine sediment metagenome</name>
    <dbReference type="NCBI Taxonomy" id="412755"/>
    <lineage>
        <taxon>unclassified sequences</taxon>
        <taxon>metagenomes</taxon>
        <taxon>ecological metagenomes</taxon>
    </lineage>
</organism>
<accession>A0A0F9NF08</accession>
<sequence>MKTDELGSLLRQVNRPKKIAVCTAWGSPFSWTHAAYNMMNLERPKGVEVKYIPGFGRDPGRRHTWGVEKALEWGATHVCFLGADQMHDLDILVKFCKHIEDGWPMVTALVPIRSWVNYKGADKPFMRLAWKWKESAIQNGLTDAKFHADYLDIIDPKDGDLQEAVVVGSGALIFDMALINALEKPWFREAEPDENGWKPATMDTTFCWRLVREVGGRMLADCSIKVVHLDVFPIDETFSERFADFPRELEKEKLRTYL</sequence>
<dbReference type="InterPro" id="IPR029044">
    <property type="entry name" value="Nucleotide-diphossugar_trans"/>
</dbReference>
<dbReference type="SUPFAM" id="SSF53448">
    <property type="entry name" value="Nucleotide-diphospho-sugar transferases"/>
    <property type="match status" value="1"/>
</dbReference>
<reference evidence="1" key="1">
    <citation type="journal article" date="2015" name="Nature">
        <title>Complex archaea that bridge the gap between prokaryotes and eukaryotes.</title>
        <authorList>
            <person name="Spang A."/>
            <person name="Saw J.H."/>
            <person name="Jorgensen S.L."/>
            <person name="Zaremba-Niedzwiedzka K."/>
            <person name="Martijn J."/>
            <person name="Lind A.E."/>
            <person name="van Eijk R."/>
            <person name="Schleper C."/>
            <person name="Guy L."/>
            <person name="Ettema T.J."/>
        </authorList>
    </citation>
    <scope>NUCLEOTIDE SEQUENCE</scope>
</reference>
<name>A0A0F9NF08_9ZZZZ</name>
<dbReference type="AlphaFoldDB" id="A0A0F9NF08"/>
<gene>
    <name evidence="1" type="ORF">LCGC14_1344790</name>
</gene>
<comment type="caution">
    <text evidence="1">The sequence shown here is derived from an EMBL/GenBank/DDBJ whole genome shotgun (WGS) entry which is preliminary data.</text>
</comment>